<feature type="transmembrane region" description="Helical" evidence="1">
    <location>
        <begin position="12"/>
        <end position="31"/>
    </location>
</feature>
<dbReference type="KEGG" id="bkw:BkAM31D_03330"/>
<name>A0A1X9M689_9BACI</name>
<dbReference type="RefSeq" id="WP_257391630.1">
    <property type="nucleotide sequence ID" value="NZ_CP020814.1"/>
</dbReference>
<reference evidence="2 3" key="1">
    <citation type="submission" date="2017-04" db="EMBL/GenBank/DDBJ databases">
        <title>Bacillus krulwichiae AM31D Genome sequencing and assembly.</title>
        <authorList>
            <person name="Krulwich T.A."/>
            <person name="Anastor L."/>
            <person name="Ehrlich R."/>
            <person name="Ehrlich G.D."/>
            <person name="Janto B."/>
        </authorList>
    </citation>
    <scope>NUCLEOTIDE SEQUENCE [LARGE SCALE GENOMIC DNA]</scope>
    <source>
        <strain evidence="2 3">AM31D</strain>
    </source>
</reference>
<organism evidence="2 3">
    <name type="scientific">Halalkalibacter krulwichiae</name>
    <dbReference type="NCBI Taxonomy" id="199441"/>
    <lineage>
        <taxon>Bacteria</taxon>
        <taxon>Bacillati</taxon>
        <taxon>Bacillota</taxon>
        <taxon>Bacilli</taxon>
        <taxon>Bacillales</taxon>
        <taxon>Bacillaceae</taxon>
        <taxon>Halalkalibacter</taxon>
    </lineage>
</organism>
<accession>A0A1X9M689</accession>
<keyword evidence="3" id="KW-1185">Reference proteome</keyword>
<keyword evidence="1" id="KW-1133">Transmembrane helix</keyword>
<dbReference type="EMBL" id="CP020814">
    <property type="protein sequence ID" value="ARK28968.1"/>
    <property type="molecule type" value="Genomic_DNA"/>
</dbReference>
<gene>
    <name evidence="2" type="ORF">BkAM31D_03330</name>
</gene>
<dbReference type="Proteomes" id="UP000193006">
    <property type="component" value="Chromosome"/>
</dbReference>
<dbReference type="STRING" id="199441.BkAM31D_03330"/>
<protein>
    <submittedName>
        <fullName evidence="2">Uncharacterized protein</fullName>
    </submittedName>
</protein>
<sequence>MNRDRLITMIEIAVMTGVALVLSNVKFGALWGNGRLDLFNNGTNFHYYI</sequence>
<evidence type="ECO:0000313" key="2">
    <source>
        <dbReference type="EMBL" id="ARK28968.1"/>
    </source>
</evidence>
<dbReference type="AlphaFoldDB" id="A0A1X9M689"/>
<keyword evidence="1" id="KW-0472">Membrane</keyword>
<evidence type="ECO:0000313" key="3">
    <source>
        <dbReference type="Proteomes" id="UP000193006"/>
    </source>
</evidence>
<proteinExistence type="predicted"/>
<evidence type="ECO:0000256" key="1">
    <source>
        <dbReference type="SAM" id="Phobius"/>
    </source>
</evidence>
<keyword evidence="1" id="KW-0812">Transmembrane</keyword>